<sequence>MHILVAEDIRDLSAQFNLPERQLTEFLLSVEGLRTLKASQLRDILRQVQVKLQRTILLSGTKLVLVQRLSGLLHERGSEKRHGMCGEEDADHDTCKRRRPSVSESSSGDVTVGGAAAGAHDSSVLRRFDTTRSPLYALLSVVAVVPYGHSDGGCHR</sequence>
<evidence type="ECO:0000256" key="1">
    <source>
        <dbReference type="SAM" id="MobiDB-lite"/>
    </source>
</evidence>
<dbReference type="EMBL" id="KQ242084">
    <property type="protein sequence ID" value="KNC80972.1"/>
    <property type="molecule type" value="Genomic_DNA"/>
</dbReference>
<evidence type="ECO:0000313" key="3">
    <source>
        <dbReference type="Proteomes" id="UP000054560"/>
    </source>
</evidence>
<dbReference type="AlphaFoldDB" id="A0A0L0FVV8"/>
<dbReference type="Proteomes" id="UP000054560">
    <property type="component" value="Unassembled WGS sequence"/>
</dbReference>
<name>A0A0L0FVV8_9EUKA</name>
<organism evidence="2 3">
    <name type="scientific">Sphaeroforma arctica JP610</name>
    <dbReference type="NCBI Taxonomy" id="667725"/>
    <lineage>
        <taxon>Eukaryota</taxon>
        <taxon>Ichthyosporea</taxon>
        <taxon>Ichthyophonida</taxon>
        <taxon>Sphaeroforma</taxon>
    </lineage>
</organism>
<keyword evidence="3" id="KW-1185">Reference proteome</keyword>
<feature type="region of interest" description="Disordered" evidence="1">
    <location>
        <begin position="80"/>
        <end position="115"/>
    </location>
</feature>
<evidence type="ECO:0008006" key="4">
    <source>
        <dbReference type="Google" id="ProtNLM"/>
    </source>
</evidence>
<proteinExistence type="predicted"/>
<dbReference type="GeneID" id="25907191"/>
<dbReference type="RefSeq" id="XP_014154874.1">
    <property type="nucleotide sequence ID" value="XM_014299399.1"/>
</dbReference>
<accession>A0A0L0FVV8</accession>
<protein>
    <recommendedName>
        <fullName evidence="4">SAP domain-containing protein</fullName>
    </recommendedName>
</protein>
<reference evidence="2 3" key="1">
    <citation type="submission" date="2011-02" db="EMBL/GenBank/DDBJ databases">
        <title>The Genome Sequence of Sphaeroforma arctica JP610.</title>
        <authorList>
            <consortium name="The Broad Institute Genome Sequencing Platform"/>
            <person name="Russ C."/>
            <person name="Cuomo C."/>
            <person name="Young S.K."/>
            <person name="Zeng Q."/>
            <person name="Gargeya S."/>
            <person name="Alvarado L."/>
            <person name="Berlin A."/>
            <person name="Chapman S.B."/>
            <person name="Chen Z."/>
            <person name="Freedman E."/>
            <person name="Gellesch M."/>
            <person name="Goldberg J."/>
            <person name="Griggs A."/>
            <person name="Gujja S."/>
            <person name="Heilman E."/>
            <person name="Heiman D."/>
            <person name="Howarth C."/>
            <person name="Mehta T."/>
            <person name="Neiman D."/>
            <person name="Pearson M."/>
            <person name="Roberts A."/>
            <person name="Saif S."/>
            <person name="Shea T."/>
            <person name="Shenoy N."/>
            <person name="Sisk P."/>
            <person name="Stolte C."/>
            <person name="Sykes S."/>
            <person name="White J."/>
            <person name="Yandava C."/>
            <person name="Burger G."/>
            <person name="Gray M.W."/>
            <person name="Holland P.W.H."/>
            <person name="King N."/>
            <person name="Lang F.B.F."/>
            <person name="Roger A.J."/>
            <person name="Ruiz-Trillo I."/>
            <person name="Haas B."/>
            <person name="Nusbaum C."/>
            <person name="Birren B."/>
        </authorList>
    </citation>
    <scope>NUCLEOTIDE SEQUENCE [LARGE SCALE GENOMIC DNA]</scope>
    <source>
        <strain evidence="2 3">JP610</strain>
    </source>
</reference>
<gene>
    <name evidence="2" type="ORF">SARC_06687</name>
</gene>
<evidence type="ECO:0000313" key="2">
    <source>
        <dbReference type="EMBL" id="KNC80972.1"/>
    </source>
</evidence>